<accession>A0ACC1L637</accession>
<dbReference type="EMBL" id="JANBUN010000694">
    <property type="protein sequence ID" value="KAJ2801923.1"/>
    <property type="molecule type" value="Genomic_DNA"/>
</dbReference>
<sequence length="500" mass="52620">LPAMARTDTQDTAETPLPWGQLGPLMAVRLAEPINFALILPFLYNMVAGFEEVKSPADVAFYAGVLFASFSVAQAITTVYWGPLSDRIGRRPTLLMGLAGDLATFVLFGLSRSFKWALVTRTLNGFFAGNGAVAKSAVSEIADDTNRPRMMALVPFVWNVGMMAGAALGGLLADPAAQYPGVFGGIELFRTFPYLLPCMAGSVTTLVGLVAGLLWLKETLVVRRPAAAEEGAPESECSPLVARAQQPPAAAVWTAEGRRVLAIAWLLALSTAIGDQVYPIFAAADPAQGGLGFAPRSIGASLMVGGVAVVYLQLATYPRLARKLGALRCFQLGVLVHAPYYFCTPFLALLAAHFGRALDGGGGGGLGVASLEAPASWLSRAGAEYCLLWALLVALLLLRIVGNVFAFTSMNLMVSNIAPSRDMLGTVNSVQQLGSVTARIVGPLISGSLWGWSVRSGLPYPLNSHLVWVICGSLLLASWRVAARLPPSVNVFAAGDRAAA</sequence>
<feature type="non-terminal residue" evidence="1">
    <location>
        <position position="1"/>
    </location>
</feature>
<organism evidence="1 2">
    <name type="scientific">Coemansia helicoidea</name>
    <dbReference type="NCBI Taxonomy" id="1286919"/>
    <lineage>
        <taxon>Eukaryota</taxon>
        <taxon>Fungi</taxon>
        <taxon>Fungi incertae sedis</taxon>
        <taxon>Zoopagomycota</taxon>
        <taxon>Kickxellomycotina</taxon>
        <taxon>Kickxellomycetes</taxon>
        <taxon>Kickxellales</taxon>
        <taxon>Kickxellaceae</taxon>
        <taxon>Coemansia</taxon>
    </lineage>
</organism>
<evidence type="ECO:0000313" key="2">
    <source>
        <dbReference type="Proteomes" id="UP001140087"/>
    </source>
</evidence>
<proteinExistence type="predicted"/>
<keyword evidence="2" id="KW-1185">Reference proteome</keyword>
<protein>
    <submittedName>
        <fullName evidence="1">Uncharacterized protein</fullName>
    </submittedName>
</protein>
<comment type="caution">
    <text evidence="1">The sequence shown here is derived from an EMBL/GenBank/DDBJ whole genome shotgun (WGS) entry which is preliminary data.</text>
</comment>
<dbReference type="Proteomes" id="UP001140087">
    <property type="component" value="Unassembled WGS sequence"/>
</dbReference>
<reference evidence="1" key="1">
    <citation type="submission" date="2022-07" db="EMBL/GenBank/DDBJ databases">
        <title>Phylogenomic reconstructions and comparative analyses of Kickxellomycotina fungi.</title>
        <authorList>
            <person name="Reynolds N.K."/>
            <person name="Stajich J.E."/>
            <person name="Barry K."/>
            <person name="Grigoriev I.V."/>
            <person name="Crous P."/>
            <person name="Smith M.E."/>
        </authorList>
    </citation>
    <scope>NUCLEOTIDE SEQUENCE</scope>
    <source>
        <strain evidence="1">BCRC 34780</strain>
    </source>
</reference>
<gene>
    <name evidence="1" type="ORF">H4R21_002617</name>
</gene>
<evidence type="ECO:0000313" key="1">
    <source>
        <dbReference type="EMBL" id="KAJ2801923.1"/>
    </source>
</evidence>
<name>A0ACC1L637_9FUNG</name>